<evidence type="ECO:0000313" key="2">
    <source>
        <dbReference type="Proteomes" id="UP000199344"/>
    </source>
</evidence>
<evidence type="ECO:0000313" key="1">
    <source>
        <dbReference type="EMBL" id="SDE42494.1"/>
    </source>
</evidence>
<dbReference type="Proteomes" id="UP000199344">
    <property type="component" value="Unassembled WGS sequence"/>
</dbReference>
<keyword evidence="2" id="KW-1185">Reference proteome</keyword>
<dbReference type="Gene3D" id="3.40.30.10">
    <property type="entry name" value="Glutaredoxin"/>
    <property type="match status" value="1"/>
</dbReference>
<dbReference type="SUPFAM" id="SSF52833">
    <property type="entry name" value="Thioredoxin-like"/>
    <property type="match status" value="1"/>
</dbReference>
<dbReference type="EMBL" id="FNAH01000006">
    <property type="protein sequence ID" value="SDE42494.1"/>
    <property type="molecule type" value="Genomic_DNA"/>
</dbReference>
<proteinExistence type="predicted"/>
<accession>A0A1G7CSU2</accession>
<name>A0A1G7CSU2_9RHOB</name>
<dbReference type="AlphaFoldDB" id="A0A1G7CSU2"/>
<sequence>MMRLQILSLLATLIASSVGLAVLAGTSQVAPVQLLMVRQEGCLYCAQWEREIGPDYGSRAEGVAAPLMRVHLRGPWPDGLALDSNPGVTPTFILIRDGLETGRIEGYAGEAQFWDQLNTLLDRAGIATAR</sequence>
<gene>
    <name evidence="1" type="ORF">SAMN05421538_106201</name>
</gene>
<reference evidence="1 2" key="1">
    <citation type="submission" date="2016-10" db="EMBL/GenBank/DDBJ databases">
        <authorList>
            <person name="de Groot N.N."/>
        </authorList>
    </citation>
    <scope>NUCLEOTIDE SEQUENCE [LARGE SCALE GENOMIC DNA]</scope>
    <source>
        <strain evidence="1 2">DSM 22220</strain>
    </source>
</reference>
<dbReference type="STRING" id="591205.SAMN05421538_106201"/>
<protein>
    <recommendedName>
        <fullName evidence="3">SoxS protein</fullName>
    </recommendedName>
</protein>
<dbReference type="InterPro" id="IPR036249">
    <property type="entry name" value="Thioredoxin-like_sf"/>
</dbReference>
<evidence type="ECO:0008006" key="3">
    <source>
        <dbReference type="Google" id="ProtNLM"/>
    </source>
</evidence>
<organism evidence="1 2">
    <name type="scientific">Paracoccus isoporae</name>
    <dbReference type="NCBI Taxonomy" id="591205"/>
    <lineage>
        <taxon>Bacteria</taxon>
        <taxon>Pseudomonadati</taxon>
        <taxon>Pseudomonadota</taxon>
        <taxon>Alphaproteobacteria</taxon>
        <taxon>Rhodobacterales</taxon>
        <taxon>Paracoccaceae</taxon>
        <taxon>Paracoccus</taxon>
    </lineage>
</organism>